<dbReference type="GO" id="GO:0046872">
    <property type="term" value="F:metal ion binding"/>
    <property type="evidence" value="ECO:0007669"/>
    <property type="project" value="UniProtKB-KW"/>
</dbReference>
<evidence type="ECO:0000256" key="7">
    <source>
        <dbReference type="ARBA" id="ARBA00022840"/>
    </source>
</evidence>
<keyword evidence="11" id="KW-1208">Phospholipid metabolism</keyword>
<comment type="caution">
    <text evidence="14">The sequence shown here is derived from an EMBL/GenBank/DDBJ whole genome shotgun (WGS) entry which is preliminary data.</text>
</comment>
<dbReference type="PANTHER" id="PTHR12358">
    <property type="entry name" value="SPHINGOSINE KINASE"/>
    <property type="match status" value="1"/>
</dbReference>
<dbReference type="InterPro" id="IPR045540">
    <property type="entry name" value="YegS/DAGK_C"/>
</dbReference>
<dbReference type="Gene3D" id="2.60.200.40">
    <property type="match status" value="1"/>
</dbReference>
<dbReference type="STRING" id="1774273.LPB03_10775"/>
<protein>
    <submittedName>
        <fullName evidence="14">Diacylglycerol kinase</fullName>
    </submittedName>
</protein>
<dbReference type="InterPro" id="IPR005218">
    <property type="entry name" value="Diacylglycerol/lipid_kinase"/>
</dbReference>
<accession>A0A1B8TTY6</accession>
<keyword evidence="2" id="KW-0444">Lipid biosynthesis</keyword>
<evidence type="ECO:0000313" key="15">
    <source>
        <dbReference type="Proteomes" id="UP000092584"/>
    </source>
</evidence>
<dbReference type="InterPro" id="IPR016064">
    <property type="entry name" value="NAD/diacylglycerol_kinase_sf"/>
</dbReference>
<evidence type="ECO:0000256" key="1">
    <source>
        <dbReference type="ARBA" id="ARBA00001946"/>
    </source>
</evidence>
<proteinExistence type="predicted"/>
<evidence type="ECO:0000256" key="9">
    <source>
        <dbReference type="ARBA" id="ARBA00023098"/>
    </source>
</evidence>
<keyword evidence="6 14" id="KW-0418">Kinase</keyword>
<keyword evidence="5" id="KW-0547">Nucleotide-binding</keyword>
<keyword evidence="10" id="KW-0594">Phospholipid biosynthesis</keyword>
<evidence type="ECO:0000256" key="5">
    <source>
        <dbReference type="ARBA" id="ARBA00022741"/>
    </source>
</evidence>
<evidence type="ECO:0000256" key="10">
    <source>
        <dbReference type="ARBA" id="ARBA00023209"/>
    </source>
</evidence>
<keyword evidence="7" id="KW-0067">ATP-binding</keyword>
<dbReference type="Gene3D" id="3.40.50.10330">
    <property type="entry name" value="Probable inorganic polyphosphate/atp-NAD kinase, domain 1"/>
    <property type="match status" value="1"/>
</dbReference>
<name>A0A1B8TTY6_9FLAO</name>
<evidence type="ECO:0000259" key="13">
    <source>
        <dbReference type="PROSITE" id="PS50146"/>
    </source>
</evidence>
<dbReference type="EMBL" id="LSFM01000023">
    <property type="protein sequence ID" value="OBY63137.1"/>
    <property type="molecule type" value="Genomic_DNA"/>
</dbReference>
<dbReference type="InterPro" id="IPR001206">
    <property type="entry name" value="Diacylglycerol_kinase_cat_dom"/>
</dbReference>
<evidence type="ECO:0000256" key="3">
    <source>
        <dbReference type="ARBA" id="ARBA00022679"/>
    </source>
</evidence>
<evidence type="ECO:0000256" key="12">
    <source>
        <dbReference type="SAM" id="Phobius"/>
    </source>
</evidence>
<keyword evidence="8" id="KW-0460">Magnesium</keyword>
<evidence type="ECO:0000256" key="4">
    <source>
        <dbReference type="ARBA" id="ARBA00022723"/>
    </source>
</evidence>
<dbReference type="NCBIfam" id="TIGR00147">
    <property type="entry name" value="YegS/Rv2252/BmrU family lipid kinase"/>
    <property type="match status" value="1"/>
</dbReference>
<dbReference type="PANTHER" id="PTHR12358:SF106">
    <property type="entry name" value="LIPID KINASE YEGS"/>
    <property type="match status" value="1"/>
</dbReference>
<sequence>MSFDKIHVNRWFIVANPTSGNRNFSKKWKLIQQLLRDKNIHFSFSITQFVKHEIELVQNAVKQGYRNFISVGGDGTLHHVVNAIMLQRYVKTSDITIAVIPLGTGNDWIKTYNIPNNIKKSIEIINQKKTILQDIGVLETADQKMTYFNNAAGLGYDAYIVNKLKKLKSFGAASYLLAGIYGLFFYKKSIFSISFDDQKIETTCLMTVIGLCKFSGGGMQFTKDVDASDEFFDITIAKNITFLDLVLNINKLYSGKIVDHKKCETYKTKEICVQPKNHKTFIQADGELIGTGKVTAKILEKAIKFVVN</sequence>
<keyword evidence="15" id="KW-1185">Reference proteome</keyword>
<keyword evidence="12" id="KW-0472">Membrane</keyword>
<dbReference type="PROSITE" id="PS50146">
    <property type="entry name" value="DAGK"/>
    <property type="match status" value="1"/>
</dbReference>
<dbReference type="AlphaFoldDB" id="A0A1B8TTY6"/>
<reference evidence="15" key="1">
    <citation type="submission" date="2016-02" db="EMBL/GenBank/DDBJ databases">
        <authorList>
            <person name="Shin S.-K."/>
            <person name="Yi H."/>
            <person name="Kim E."/>
        </authorList>
    </citation>
    <scope>NUCLEOTIDE SEQUENCE [LARGE SCALE GENOMIC DNA]</scope>
    <source>
        <strain evidence="15">LPB0003</strain>
    </source>
</reference>
<evidence type="ECO:0000313" key="14">
    <source>
        <dbReference type="EMBL" id="OBY63137.1"/>
    </source>
</evidence>
<dbReference type="SMART" id="SM00046">
    <property type="entry name" value="DAGKc"/>
    <property type="match status" value="1"/>
</dbReference>
<comment type="cofactor">
    <cofactor evidence="1">
        <name>Mg(2+)</name>
        <dbReference type="ChEBI" id="CHEBI:18420"/>
    </cofactor>
</comment>
<feature type="transmembrane region" description="Helical" evidence="12">
    <location>
        <begin position="169"/>
        <end position="186"/>
    </location>
</feature>
<dbReference type="GO" id="GO:0016301">
    <property type="term" value="F:kinase activity"/>
    <property type="evidence" value="ECO:0007669"/>
    <property type="project" value="UniProtKB-KW"/>
</dbReference>
<keyword evidence="12" id="KW-1133">Transmembrane helix</keyword>
<organism evidence="14 15">
    <name type="scientific">Polaribacter vadi</name>
    <dbReference type="NCBI Taxonomy" id="1774273"/>
    <lineage>
        <taxon>Bacteria</taxon>
        <taxon>Pseudomonadati</taxon>
        <taxon>Bacteroidota</taxon>
        <taxon>Flavobacteriia</taxon>
        <taxon>Flavobacteriales</taxon>
        <taxon>Flavobacteriaceae</taxon>
    </lineage>
</organism>
<dbReference type="Proteomes" id="UP000092584">
    <property type="component" value="Unassembled WGS sequence"/>
</dbReference>
<keyword evidence="9" id="KW-0443">Lipid metabolism</keyword>
<feature type="domain" description="DAGKc" evidence="13">
    <location>
        <begin position="6"/>
        <end position="142"/>
    </location>
</feature>
<dbReference type="GO" id="GO:0008654">
    <property type="term" value="P:phospholipid biosynthetic process"/>
    <property type="evidence" value="ECO:0007669"/>
    <property type="project" value="UniProtKB-KW"/>
</dbReference>
<dbReference type="GO" id="GO:0005524">
    <property type="term" value="F:ATP binding"/>
    <property type="evidence" value="ECO:0007669"/>
    <property type="project" value="UniProtKB-KW"/>
</dbReference>
<evidence type="ECO:0000256" key="11">
    <source>
        <dbReference type="ARBA" id="ARBA00023264"/>
    </source>
</evidence>
<evidence type="ECO:0000256" key="8">
    <source>
        <dbReference type="ARBA" id="ARBA00022842"/>
    </source>
</evidence>
<dbReference type="GO" id="GO:0005886">
    <property type="term" value="C:plasma membrane"/>
    <property type="evidence" value="ECO:0007669"/>
    <property type="project" value="TreeGrafter"/>
</dbReference>
<dbReference type="Pfam" id="PF00781">
    <property type="entry name" value="DAGK_cat"/>
    <property type="match status" value="1"/>
</dbReference>
<evidence type="ECO:0000256" key="2">
    <source>
        <dbReference type="ARBA" id="ARBA00022516"/>
    </source>
</evidence>
<evidence type="ECO:0000256" key="6">
    <source>
        <dbReference type="ARBA" id="ARBA00022777"/>
    </source>
</evidence>
<dbReference type="SUPFAM" id="SSF111331">
    <property type="entry name" value="NAD kinase/diacylglycerol kinase-like"/>
    <property type="match status" value="1"/>
</dbReference>
<dbReference type="Pfam" id="PF19279">
    <property type="entry name" value="YegS_C"/>
    <property type="match status" value="1"/>
</dbReference>
<dbReference type="InterPro" id="IPR050187">
    <property type="entry name" value="Lipid_Phosphate_FormReg"/>
</dbReference>
<dbReference type="InterPro" id="IPR017438">
    <property type="entry name" value="ATP-NAD_kinase_N"/>
</dbReference>
<keyword evidence="12" id="KW-0812">Transmembrane</keyword>
<keyword evidence="4" id="KW-0479">Metal-binding</keyword>
<keyword evidence="3" id="KW-0808">Transferase</keyword>
<gene>
    <name evidence="14" type="ORF">LPB3_10785</name>
</gene>
<dbReference type="KEGG" id="pob:LPB03_10775"/>